<keyword evidence="2" id="KW-1185">Reference proteome</keyword>
<dbReference type="Proteomes" id="UP001552594">
    <property type="component" value="Unassembled WGS sequence"/>
</dbReference>
<protein>
    <submittedName>
        <fullName evidence="1">Uncharacterized protein</fullName>
    </submittedName>
</protein>
<name>A0ABV3JWR9_STRON</name>
<dbReference type="RefSeq" id="WP_109278313.1">
    <property type="nucleotide sequence ID" value="NZ_JBFAUK010000008.1"/>
</dbReference>
<comment type="caution">
    <text evidence="1">The sequence shown here is derived from an EMBL/GenBank/DDBJ whole genome shotgun (WGS) entry which is preliminary data.</text>
</comment>
<evidence type="ECO:0000313" key="1">
    <source>
        <dbReference type="EMBL" id="MEV5507332.1"/>
    </source>
</evidence>
<accession>A0ABV3JWR9</accession>
<reference evidence="1 2" key="1">
    <citation type="submission" date="2024-06" db="EMBL/GenBank/DDBJ databases">
        <title>The Natural Products Discovery Center: Release of the First 8490 Sequenced Strains for Exploring Actinobacteria Biosynthetic Diversity.</title>
        <authorList>
            <person name="Kalkreuter E."/>
            <person name="Kautsar S.A."/>
            <person name="Yang D."/>
            <person name="Bader C.D."/>
            <person name="Teijaro C.N."/>
            <person name="Fluegel L."/>
            <person name="Davis C.M."/>
            <person name="Simpson J.R."/>
            <person name="Lauterbach L."/>
            <person name="Steele A.D."/>
            <person name="Gui C."/>
            <person name="Meng S."/>
            <person name="Li G."/>
            <person name="Viehrig K."/>
            <person name="Ye F."/>
            <person name="Su P."/>
            <person name="Kiefer A.F."/>
            <person name="Nichols A."/>
            <person name="Cepeda A.J."/>
            <person name="Yan W."/>
            <person name="Fan B."/>
            <person name="Jiang Y."/>
            <person name="Adhikari A."/>
            <person name="Zheng C.-J."/>
            <person name="Schuster L."/>
            <person name="Cowan T.M."/>
            <person name="Smanski M.J."/>
            <person name="Chevrette M.G."/>
            <person name="De Carvalho L.P.S."/>
            <person name="Shen B."/>
        </authorList>
    </citation>
    <scope>NUCLEOTIDE SEQUENCE [LARGE SCALE GENOMIC DNA]</scope>
    <source>
        <strain evidence="1 2">NPDC052347</strain>
    </source>
</reference>
<organism evidence="1 2">
    <name type="scientific">Streptomyces orinoci</name>
    <name type="common">Streptoverticillium orinoci</name>
    <dbReference type="NCBI Taxonomy" id="67339"/>
    <lineage>
        <taxon>Bacteria</taxon>
        <taxon>Bacillati</taxon>
        <taxon>Actinomycetota</taxon>
        <taxon>Actinomycetes</taxon>
        <taxon>Kitasatosporales</taxon>
        <taxon>Streptomycetaceae</taxon>
        <taxon>Streptomyces</taxon>
    </lineage>
</organism>
<evidence type="ECO:0000313" key="2">
    <source>
        <dbReference type="Proteomes" id="UP001552594"/>
    </source>
</evidence>
<dbReference type="EMBL" id="JBFAUK010000008">
    <property type="protein sequence ID" value="MEV5507332.1"/>
    <property type="molecule type" value="Genomic_DNA"/>
</dbReference>
<proteinExistence type="predicted"/>
<gene>
    <name evidence="1" type="ORF">AB0L16_12750</name>
</gene>
<sequence>MPAGTHKRTPGTQTRLPWWALALPTVAFVALFTLLAGPASAGTPSAQGGGSLGRVVELVQHSLGHRIP</sequence>